<evidence type="ECO:0000256" key="6">
    <source>
        <dbReference type="HAMAP-Rule" id="MF_00839"/>
    </source>
</evidence>
<gene>
    <name evidence="9" type="primary">raiA</name>
    <name evidence="6" type="synonym">hpf</name>
    <name evidence="9" type="ORF">H2C83_14475</name>
</gene>
<dbReference type="InterPro" id="IPR034694">
    <property type="entry name" value="HPF_long/plastid"/>
</dbReference>
<evidence type="ECO:0000313" key="10">
    <source>
        <dbReference type="Proteomes" id="UP000538292"/>
    </source>
</evidence>
<dbReference type="GO" id="GO:0043024">
    <property type="term" value="F:ribosomal small subunit binding"/>
    <property type="evidence" value="ECO:0007669"/>
    <property type="project" value="TreeGrafter"/>
</dbReference>
<dbReference type="Pfam" id="PF02482">
    <property type="entry name" value="Ribosomal_S30AE"/>
    <property type="match status" value="1"/>
</dbReference>
<dbReference type="Gene3D" id="3.30.160.100">
    <property type="entry name" value="Ribosome hibernation promotion factor-like"/>
    <property type="match status" value="1"/>
</dbReference>
<evidence type="ECO:0000313" key="9">
    <source>
        <dbReference type="EMBL" id="MBA4603489.1"/>
    </source>
</evidence>
<comment type="function">
    <text evidence="6">Required for dimerization of active 70S ribosomes into 100S ribosomes in stationary phase; 100S ribosomes are translationally inactive and sometimes present during exponential growth.</text>
</comment>
<dbReference type="GO" id="GO:0045900">
    <property type="term" value="P:negative regulation of translational elongation"/>
    <property type="evidence" value="ECO:0007669"/>
    <property type="project" value="TreeGrafter"/>
</dbReference>
<comment type="caution">
    <text evidence="9">The sequence shown here is derived from an EMBL/GenBank/DDBJ whole genome shotgun (WGS) entry which is preliminary data.</text>
</comment>
<dbReference type="RefSeq" id="WP_181741962.1">
    <property type="nucleotide sequence ID" value="NZ_JACEOL010000055.1"/>
</dbReference>
<dbReference type="Pfam" id="PF16321">
    <property type="entry name" value="Ribosom_S30AE_C"/>
    <property type="match status" value="1"/>
</dbReference>
<dbReference type="InterPro" id="IPR003489">
    <property type="entry name" value="RHF/RaiA"/>
</dbReference>
<feature type="domain" description="Sigma 54 modulation/S30EA ribosomal protein C-terminal" evidence="8">
    <location>
        <begin position="129"/>
        <end position="183"/>
    </location>
</feature>
<comment type="similarity">
    <text evidence="6">Belongs to the HPF/YfiA ribosome-associated protein family. Long HPF subfamily.</text>
</comment>
<protein>
    <recommendedName>
        <fullName evidence="5 6">Ribosome hibernation promoting factor</fullName>
        <shortName evidence="6">HPF</shortName>
    </recommendedName>
</protein>
<dbReference type="Gene3D" id="3.30.505.50">
    <property type="entry name" value="Sigma 54 modulation/S30EA ribosomal protein, C-terminal domain"/>
    <property type="match status" value="1"/>
</dbReference>
<dbReference type="PANTHER" id="PTHR33231:SF1">
    <property type="entry name" value="30S RIBOSOMAL PROTEIN"/>
    <property type="match status" value="1"/>
</dbReference>
<dbReference type="EMBL" id="JACEOL010000055">
    <property type="protein sequence ID" value="MBA4603489.1"/>
    <property type="molecule type" value="Genomic_DNA"/>
</dbReference>
<dbReference type="SUPFAM" id="SSF69754">
    <property type="entry name" value="Ribosome binding protein Y (YfiA homologue)"/>
    <property type="match status" value="1"/>
</dbReference>
<sequence length="187" mass="21891">MNCIIRGHNLQVTDALRDFIERKLSKLERYFDNSAKIEAYVSLNVLKDEHKVEVTIPFPGLLVRAEELSEDMYASVDLVVEKLERQIRKYKTRVNRRSRQDAGFRNIHKENASNRNTPVATVDEEDETDYEIVRTKRFNLKPMDTEEAILQMELLGHNFFVYTNADTNKVNVVYRRKDGKVGLIEPE</sequence>
<keyword evidence="10" id="KW-1185">Reference proteome</keyword>
<evidence type="ECO:0000256" key="5">
    <source>
        <dbReference type="ARBA" id="ARBA00041148"/>
    </source>
</evidence>
<dbReference type="PANTHER" id="PTHR33231">
    <property type="entry name" value="30S RIBOSOMAL PROTEIN"/>
    <property type="match status" value="1"/>
</dbReference>
<proteinExistence type="inferred from homology"/>
<dbReference type="FunFam" id="3.30.505.50:FF:000001">
    <property type="entry name" value="Ribosome hibernation promoting factor"/>
    <property type="match status" value="1"/>
</dbReference>
<dbReference type="InterPro" id="IPR036567">
    <property type="entry name" value="RHF-like"/>
</dbReference>
<keyword evidence="2 6" id="KW-0810">Translation regulation</keyword>
<dbReference type="CDD" id="cd00552">
    <property type="entry name" value="RaiA"/>
    <property type="match status" value="1"/>
</dbReference>
<comment type="similarity">
    <text evidence="3">Belongs to the HPF/YfiA ribosome-associated protein family. Short HPF subfamily.</text>
</comment>
<dbReference type="FunFam" id="3.30.160.100:FF:000001">
    <property type="entry name" value="Ribosome hibernation promoting factor"/>
    <property type="match status" value="1"/>
</dbReference>
<keyword evidence="1 6" id="KW-0963">Cytoplasm</keyword>
<dbReference type="InterPro" id="IPR038416">
    <property type="entry name" value="Ribosom_S30AE_C_sf"/>
</dbReference>
<dbReference type="Proteomes" id="UP000538292">
    <property type="component" value="Unassembled WGS sequence"/>
</dbReference>
<comment type="subunit">
    <text evidence="4">Associates exclusively with 100S ribosomes, which are dimers of 70S ribosomes.</text>
</comment>
<organism evidence="9 10">
    <name type="scientific">Thermoactinomyces mirandus</name>
    <dbReference type="NCBI Taxonomy" id="2756294"/>
    <lineage>
        <taxon>Bacteria</taxon>
        <taxon>Bacillati</taxon>
        <taxon>Bacillota</taxon>
        <taxon>Bacilli</taxon>
        <taxon>Bacillales</taxon>
        <taxon>Thermoactinomycetaceae</taxon>
        <taxon>Thermoactinomyces</taxon>
    </lineage>
</organism>
<comment type="subcellular location">
    <subcellularLocation>
        <location evidence="6">Cytoplasm</location>
    </subcellularLocation>
</comment>
<evidence type="ECO:0000256" key="4">
    <source>
        <dbReference type="ARBA" id="ARBA00038695"/>
    </source>
</evidence>
<dbReference type="AlphaFoldDB" id="A0A7W1XUG3"/>
<dbReference type="HAMAP" id="MF_00839">
    <property type="entry name" value="HPF"/>
    <property type="match status" value="1"/>
</dbReference>
<evidence type="ECO:0000259" key="8">
    <source>
        <dbReference type="Pfam" id="PF16321"/>
    </source>
</evidence>
<evidence type="ECO:0000256" key="3">
    <source>
        <dbReference type="ARBA" id="ARBA00038434"/>
    </source>
</evidence>
<dbReference type="NCBIfam" id="TIGR00741">
    <property type="entry name" value="yfiA"/>
    <property type="match status" value="1"/>
</dbReference>
<dbReference type="InterPro" id="IPR032528">
    <property type="entry name" value="Ribosom_S30AE_C"/>
</dbReference>
<reference evidence="9 10" key="1">
    <citation type="submission" date="2020-07" db="EMBL/GenBank/DDBJ databases">
        <title>Thermoactinomyces phylogeny.</title>
        <authorList>
            <person name="Dunlap C."/>
        </authorList>
    </citation>
    <scope>NUCLEOTIDE SEQUENCE [LARGE SCALE GENOMIC DNA]</scope>
    <source>
        <strain evidence="9 10">AMNI-1</strain>
    </source>
</reference>
<dbReference type="GO" id="GO:0022627">
    <property type="term" value="C:cytosolic small ribosomal subunit"/>
    <property type="evidence" value="ECO:0007669"/>
    <property type="project" value="TreeGrafter"/>
</dbReference>
<evidence type="ECO:0000256" key="1">
    <source>
        <dbReference type="ARBA" id="ARBA00022490"/>
    </source>
</evidence>
<dbReference type="InterPro" id="IPR050574">
    <property type="entry name" value="HPF/YfiA_ribosome-assoc"/>
</dbReference>
<evidence type="ECO:0000256" key="2">
    <source>
        <dbReference type="ARBA" id="ARBA00022845"/>
    </source>
</evidence>
<accession>A0A7W1XUG3</accession>
<keyword evidence="7" id="KW-0175">Coiled coil</keyword>
<evidence type="ECO:0000256" key="7">
    <source>
        <dbReference type="SAM" id="Coils"/>
    </source>
</evidence>
<feature type="coiled-coil region" evidence="7">
    <location>
        <begin position="73"/>
        <end position="100"/>
    </location>
</feature>
<comment type="subunit">
    <text evidence="6">Interacts with 100S ribosomes.</text>
</comment>
<name>A0A7W1XUG3_9BACL</name>